<dbReference type="PANTHER" id="PTHR48078">
    <property type="entry name" value="THREONINE DEHYDRATASE, MITOCHONDRIAL-RELATED"/>
    <property type="match status" value="1"/>
</dbReference>
<name>A0A366EUS0_9HYPH</name>
<dbReference type="GO" id="GO:0003941">
    <property type="term" value="F:L-serine ammonia-lyase activity"/>
    <property type="evidence" value="ECO:0007669"/>
    <property type="project" value="TreeGrafter"/>
</dbReference>
<proteinExistence type="predicted"/>
<evidence type="ECO:0000313" key="6">
    <source>
        <dbReference type="EMBL" id="RBP05676.1"/>
    </source>
</evidence>
<evidence type="ECO:0000313" key="7">
    <source>
        <dbReference type="Proteomes" id="UP000253529"/>
    </source>
</evidence>
<comment type="caution">
    <text evidence="6">The sequence shown here is derived from an EMBL/GenBank/DDBJ whole genome shotgun (WGS) entry which is preliminary data.</text>
</comment>
<dbReference type="PANTHER" id="PTHR48078:SF6">
    <property type="entry name" value="L-THREONINE DEHYDRATASE CATABOLIC TDCB"/>
    <property type="match status" value="1"/>
</dbReference>
<dbReference type="GO" id="GO:0006565">
    <property type="term" value="P:L-serine catabolic process"/>
    <property type="evidence" value="ECO:0007669"/>
    <property type="project" value="TreeGrafter"/>
</dbReference>
<dbReference type="InterPro" id="IPR050147">
    <property type="entry name" value="Ser/Thr_Dehydratase"/>
</dbReference>
<dbReference type="GO" id="GO:0004794">
    <property type="term" value="F:threonine deaminase activity"/>
    <property type="evidence" value="ECO:0007669"/>
    <property type="project" value="TreeGrafter"/>
</dbReference>
<keyword evidence="7" id="KW-1185">Reference proteome</keyword>
<feature type="domain" description="Tryptophan synthase beta chain-like PALP" evidence="5">
    <location>
        <begin position="177"/>
        <end position="491"/>
    </location>
</feature>
<evidence type="ECO:0000256" key="4">
    <source>
        <dbReference type="SAM" id="MobiDB-lite"/>
    </source>
</evidence>
<evidence type="ECO:0000256" key="2">
    <source>
        <dbReference type="ARBA" id="ARBA00022898"/>
    </source>
</evidence>
<dbReference type="InterPro" id="IPR001926">
    <property type="entry name" value="TrpB-like_PALP"/>
</dbReference>
<evidence type="ECO:0000259" key="5">
    <source>
        <dbReference type="Pfam" id="PF00291"/>
    </source>
</evidence>
<dbReference type="InterPro" id="IPR036052">
    <property type="entry name" value="TrpB-like_PALP_sf"/>
</dbReference>
<reference evidence="6 7" key="1">
    <citation type="submission" date="2018-06" db="EMBL/GenBank/DDBJ databases">
        <title>Genomic Encyclopedia of Type Strains, Phase IV (KMG-IV): sequencing the most valuable type-strain genomes for metagenomic binning, comparative biology and taxonomic classification.</title>
        <authorList>
            <person name="Goeker M."/>
        </authorList>
    </citation>
    <scope>NUCLEOTIDE SEQUENCE [LARGE SCALE GENOMIC DNA]</scope>
    <source>
        <strain evidence="6 7">DSM 24875</strain>
    </source>
</reference>
<gene>
    <name evidence="6" type="ORF">DFR50_13439</name>
</gene>
<dbReference type="AlphaFoldDB" id="A0A366EUS0"/>
<evidence type="ECO:0000256" key="1">
    <source>
        <dbReference type="ARBA" id="ARBA00001933"/>
    </source>
</evidence>
<comment type="cofactor">
    <cofactor evidence="1">
        <name>pyridoxal 5'-phosphate</name>
        <dbReference type="ChEBI" id="CHEBI:597326"/>
    </cofactor>
</comment>
<dbReference type="GO" id="GO:0006567">
    <property type="term" value="P:L-threonine catabolic process"/>
    <property type="evidence" value="ECO:0007669"/>
    <property type="project" value="TreeGrafter"/>
</dbReference>
<dbReference type="SUPFAM" id="SSF53686">
    <property type="entry name" value="Tryptophan synthase beta subunit-like PLP-dependent enzymes"/>
    <property type="match status" value="1"/>
</dbReference>
<keyword evidence="2" id="KW-0663">Pyridoxal phosphate</keyword>
<feature type="region of interest" description="Disordered" evidence="4">
    <location>
        <begin position="50"/>
        <end position="131"/>
    </location>
</feature>
<dbReference type="GO" id="GO:0009097">
    <property type="term" value="P:isoleucine biosynthetic process"/>
    <property type="evidence" value="ECO:0007669"/>
    <property type="project" value="TreeGrafter"/>
</dbReference>
<dbReference type="EMBL" id="QNRK01000034">
    <property type="protein sequence ID" value="RBP05676.1"/>
    <property type="molecule type" value="Genomic_DNA"/>
</dbReference>
<protein>
    <submittedName>
        <fullName evidence="6">Threonine dehydratase</fullName>
    </submittedName>
</protein>
<organism evidence="6 7">
    <name type="scientific">Roseiarcus fermentans</name>
    <dbReference type="NCBI Taxonomy" id="1473586"/>
    <lineage>
        <taxon>Bacteria</taxon>
        <taxon>Pseudomonadati</taxon>
        <taxon>Pseudomonadota</taxon>
        <taxon>Alphaproteobacteria</taxon>
        <taxon>Hyphomicrobiales</taxon>
        <taxon>Roseiarcaceae</taxon>
        <taxon>Roseiarcus</taxon>
    </lineage>
</organism>
<dbReference type="Proteomes" id="UP000253529">
    <property type="component" value="Unassembled WGS sequence"/>
</dbReference>
<evidence type="ECO:0000256" key="3">
    <source>
        <dbReference type="ARBA" id="ARBA00023239"/>
    </source>
</evidence>
<sequence length="509" mass="53375">MTGAQPLRFVCHGCGTNVDPASAFPFACPGAGAGDDIDHVLVAPPPEADFEQYESEVSRPLTRRPVARRETGVPPDALSADTLSLRERGDVAPPSIPSPSGGRWREAPDEGAPDQGPPPAPTPRHPDIGAEDNPFLRYRRWLSPYRLARSRGLSDGAWHDVVGELDEALASIDGRGFRRTPFSHEPGLAAALGVAGPLWIKDETGAVSGSHKARHLMGVMAYLRVLEIARSPLAQNLRARRLAIASCGAAALAAAVVARAADWPLDVFIPADAERSVVARLRDLGATVQICERRPRETGDPCVHAARRAVARGAIPFGVQGPDNGAAIEGARTLAFEMAETLAAEGADIETLYVQVGGGALASALAQGFAIAAAAGLISRAPRLIAVQSAGCAPLARAWTRLEGVALDKAARSRSRFMQPWDKAPASLAHGILDDETYDWFEVVKAMRDSEGEVVVADEKAIERAFGRARQHTGVRASATGAAGLAGLLVRPAAGALAAVLSGIDRGDG</sequence>
<dbReference type="RefSeq" id="WP_170153371.1">
    <property type="nucleotide sequence ID" value="NZ_QNRK01000034.1"/>
</dbReference>
<accession>A0A366EUS0</accession>
<dbReference type="Pfam" id="PF00291">
    <property type="entry name" value="PALP"/>
    <property type="match status" value="1"/>
</dbReference>
<keyword evidence="3" id="KW-0456">Lyase</keyword>
<dbReference type="Gene3D" id="3.40.50.1100">
    <property type="match status" value="2"/>
</dbReference>